<evidence type="ECO:0000313" key="2">
    <source>
        <dbReference type="Proteomes" id="UP001185092"/>
    </source>
</evidence>
<comment type="caution">
    <text evidence="1">The sequence shown here is derived from an EMBL/GenBank/DDBJ whole genome shotgun (WGS) entry which is preliminary data.</text>
</comment>
<dbReference type="EMBL" id="JAVDQD010000006">
    <property type="protein sequence ID" value="MDR6241109.1"/>
    <property type="molecule type" value="Genomic_DNA"/>
</dbReference>
<reference evidence="1" key="1">
    <citation type="submission" date="2023-07" db="EMBL/GenBank/DDBJ databases">
        <title>Genomic Encyclopedia of Type Strains, Phase IV (KMG-IV): sequencing the most valuable type-strain genomes for metagenomic binning, comparative biology and taxonomic classification.</title>
        <authorList>
            <person name="Goeker M."/>
        </authorList>
    </citation>
    <scope>NUCLEOTIDE SEQUENCE</scope>
    <source>
        <strain evidence="1">DSM 26174</strain>
    </source>
</reference>
<dbReference type="Proteomes" id="UP001185092">
    <property type="component" value="Unassembled WGS sequence"/>
</dbReference>
<dbReference type="AlphaFoldDB" id="A0AAE3XSA7"/>
<proteinExistence type="predicted"/>
<name>A0AAE3XSA7_9BACT</name>
<keyword evidence="2" id="KW-1185">Reference proteome</keyword>
<sequence length="302" mass="34729">MTINEIKQSFNTAILDGDIISKTNFLFIDDENIVNRNGKKINLGLKLEWPIIRIISNDYFILVDRDSSSNKKINAWIINTNGTIESSFYIGNALDLIVTQNGIVTSYSKCSLDTSRIFSTTYRSPNYVSDIEEASSKKFIHSEGLAVFDFKGNCLFKYMSDSRGKNFIPFKEIYSFLKKDENTIYLLADLFEGGFTILEFSLNNYNVKKKQNLKEIIPKNHLPRAMTKIDNTWYFLMINFEEMEKGDLDNLKTYLFKMKNTQILDKVGECCFSVKMHGNLGGSFSILLGIHDIKRSPCYLKI</sequence>
<evidence type="ECO:0000313" key="1">
    <source>
        <dbReference type="EMBL" id="MDR6241109.1"/>
    </source>
</evidence>
<accession>A0AAE3XSA7</accession>
<dbReference type="RefSeq" id="WP_309941649.1">
    <property type="nucleotide sequence ID" value="NZ_AP025305.1"/>
</dbReference>
<protein>
    <submittedName>
        <fullName evidence="1">Uncharacterized protein</fullName>
    </submittedName>
</protein>
<organism evidence="1 2">
    <name type="scientific">Aureibacter tunicatorum</name>
    <dbReference type="NCBI Taxonomy" id="866807"/>
    <lineage>
        <taxon>Bacteria</taxon>
        <taxon>Pseudomonadati</taxon>
        <taxon>Bacteroidota</taxon>
        <taxon>Cytophagia</taxon>
        <taxon>Cytophagales</taxon>
        <taxon>Persicobacteraceae</taxon>
        <taxon>Aureibacter</taxon>
    </lineage>
</organism>
<gene>
    <name evidence="1" type="ORF">HNQ88_004185</name>
</gene>